<proteinExistence type="predicted"/>
<evidence type="ECO:0000313" key="2">
    <source>
        <dbReference type="EMBL" id="KAG1810409.1"/>
    </source>
</evidence>
<organism evidence="2 3">
    <name type="scientific">Suillus plorans</name>
    <dbReference type="NCBI Taxonomy" id="116603"/>
    <lineage>
        <taxon>Eukaryota</taxon>
        <taxon>Fungi</taxon>
        <taxon>Dikarya</taxon>
        <taxon>Basidiomycota</taxon>
        <taxon>Agaricomycotina</taxon>
        <taxon>Agaricomycetes</taxon>
        <taxon>Agaricomycetidae</taxon>
        <taxon>Boletales</taxon>
        <taxon>Suillineae</taxon>
        <taxon>Suillaceae</taxon>
        <taxon>Suillus</taxon>
    </lineage>
</organism>
<protein>
    <submittedName>
        <fullName evidence="2">Uncharacterized protein</fullName>
    </submittedName>
</protein>
<feature type="region of interest" description="Disordered" evidence="1">
    <location>
        <begin position="144"/>
        <end position="167"/>
    </location>
</feature>
<dbReference type="Proteomes" id="UP000719766">
    <property type="component" value="Unassembled WGS sequence"/>
</dbReference>
<dbReference type="EMBL" id="JABBWE010000001">
    <property type="protein sequence ID" value="KAG1810409.1"/>
    <property type="molecule type" value="Genomic_DNA"/>
</dbReference>
<keyword evidence="3" id="KW-1185">Reference proteome</keyword>
<accession>A0A9P7JA62</accession>
<dbReference type="OrthoDB" id="2662095at2759"/>
<reference evidence="2" key="1">
    <citation type="journal article" date="2020" name="New Phytol.">
        <title>Comparative genomics reveals dynamic genome evolution in host specialist ectomycorrhizal fungi.</title>
        <authorList>
            <person name="Lofgren L.A."/>
            <person name="Nguyen N.H."/>
            <person name="Vilgalys R."/>
            <person name="Ruytinx J."/>
            <person name="Liao H.L."/>
            <person name="Branco S."/>
            <person name="Kuo A."/>
            <person name="LaButti K."/>
            <person name="Lipzen A."/>
            <person name="Andreopoulos W."/>
            <person name="Pangilinan J."/>
            <person name="Riley R."/>
            <person name="Hundley H."/>
            <person name="Na H."/>
            <person name="Barry K."/>
            <person name="Grigoriev I.V."/>
            <person name="Stajich J.E."/>
            <person name="Kennedy P.G."/>
        </authorList>
    </citation>
    <scope>NUCLEOTIDE SEQUENCE</scope>
    <source>
        <strain evidence="2">S12</strain>
    </source>
</reference>
<dbReference type="AlphaFoldDB" id="A0A9P7JA62"/>
<evidence type="ECO:0000313" key="3">
    <source>
        <dbReference type="Proteomes" id="UP000719766"/>
    </source>
</evidence>
<sequence>MYSQMYYEDHVKVDADAAIAAEEPEEIKTEVRRRHQEALDKWRQTRELNRAGLVEEADEETKKKYGLTYGGLKFTCIAGGRNPITGEVVVLDFHLGDTEEGADFSAHYPRFSEVQAVYATFLWEALSLTLSAYNNNVQALERDNEHDHCSGVDEAEGGNVESGEDELENDTYNVLEERDLSGEDWDSGNDTYTMSKECNPGPIPSLATPSELASQDFDSFWTTMPTLVTDVLGNTNHNIALQGVSASDFAEIDRLLAVMPQVDLNFFDNLQVPSFSSGPEYNNFTISESQSTAGSDYNFMFNDFSFTGSDFETSTPRSSPSPTCPVHELEEIPTSISSDFTLSCVTLPAAPPVQLPEQQPEGPCQTMRRHVPSTRKQALNAIGSSKSRVCLSGDVGKENSLSGTKRKAGAISGANNFTSQRMDCAQYPLAH</sequence>
<comment type="caution">
    <text evidence="2">The sequence shown here is derived from an EMBL/GenBank/DDBJ whole genome shotgun (WGS) entry which is preliminary data.</text>
</comment>
<gene>
    <name evidence="2" type="ORF">HD556DRAFT_1302715</name>
</gene>
<dbReference type="RefSeq" id="XP_041168074.1">
    <property type="nucleotide sequence ID" value="XM_041299529.1"/>
</dbReference>
<name>A0A9P7JA62_9AGAM</name>
<dbReference type="GeneID" id="64593293"/>
<evidence type="ECO:0000256" key="1">
    <source>
        <dbReference type="SAM" id="MobiDB-lite"/>
    </source>
</evidence>